<keyword evidence="6 14" id="KW-0808">Transferase</keyword>
<dbReference type="InterPro" id="IPR002088">
    <property type="entry name" value="Prenyl_trans_a"/>
</dbReference>
<dbReference type="OrthoDB" id="5924at2759"/>
<dbReference type="PANTHER" id="PTHR11129:SF1">
    <property type="entry name" value="PROTEIN FARNESYLTRANSFERASE_GERANYLGERANYLTRANSFERASE TYPE-1 SUBUNIT ALPHA"/>
    <property type="match status" value="1"/>
</dbReference>
<dbReference type="EC" id="2.5.1.59" evidence="3"/>
<evidence type="ECO:0000313" key="14">
    <source>
        <dbReference type="EMBL" id="PXF41143.1"/>
    </source>
</evidence>
<dbReference type="Proteomes" id="UP000247409">
    <property type="component" value="Unassembled WGS sequence"/>
</dbReference>
<dbReference type="AlphaFoldDB" id="A0A2V3IGJ4"/>
<comment type="cofactor">
    <cofactor evidence="1">
        <name>Mg(2+)</name>
        <dbReference type="ChEBI" id="CHEBI:18420"/>
    </cofactor>
</comment>
<gene>
    <name evidence="14" type="ORF">BWQ96_09175</name>
</gene>
<dbReference type="EC" id="2.5.1.58" evidence="4"/>
<sequence length="312" mass="36257">MADQNSDAQYSKDQHPIFSEFSDFKYTPTDPSDVLRFDEPPFIPHVYGLLQAVLHSSERSSRTHRLATVAIEHNQSNPTAWLIRRQSAETLAKDDKSIWEKEMAYCASIITNSAKNYQAWEYRRFCATKFGHQHEREFADIVLAEDEKNYHAWAHRAWLVRNGLRKAELEATEWYITRDLRNNSAWNHRWVVLTLTGALEERGEEEMQFALSQMKLADRNEAVWNFIQALYERGIGCELALEAAREAIAKDELCLPARRFVVWATLKPGKEGNEDVKKHCAFLAEKDAVRRKYWQSLVGDADEDTDEDTEEQ</sequence>
<keyword evidence="8" id="KW-0460">Magnesium</keyword>
<keyword evidence="5" id="KW-0637">Prenyltransferase</keyword>
<protein>
    <recommendedName>
        <fullName evidence="9">Protein farnesyltransferase/geranylgeranyltransferase type-1 subunit alpha</fullName>
        <ecNumber evidence="4">2.5.1.58</ecNumber>
        <ecNumber evidence="3">2.5.1.59</ecNumber>
    </recommendedName>
    <alternativeName>
        <fullName evidence="12">CAAX farnesyltransferase subunit alpha</fullName>
    </alternativeName>
    <alternativeName>
        <fullName evidence="11">FTase-alpha</fullName>
    </alternativeName>
    <alternativeName>
        <fullName evidence="10">Ras proteins prenyltransferase subunit alpha</fullName>
    </alternativeName>
    <alternativeName>
        <fullName evidence="13">Type I protein geranyl-geranyltransferase subunit alpha</fullName>
    </alternativeName>
</protein>
<evidence type="ECO:0000256" key="3">
    <source>
        <dbReference type="ARBA" id="ARBA00012700"/>
    </source>
</evidence>
<evidence type="ECO:0000256" key="4">
    <source>
        <dbReference type="ARBA" id="ARBA00012702"/>
    </source>
</evidence>
<dbReference type="GO" id="GO:0005953">
    <property type="term" value="C:CAAX-protein geranylgeranyltransferase complex"/>
    <property type="evidence" value="ECO:0007669"/>
    <property type="project" value="TreeGrafter"/>
</dbReference>
<proteinExistence type="inferred from homology"/>
<organism evidence="14 15">
    <name type="scientific">Gracilariopsis chorda</name>
    <dbReference type="NCBI Taxonomy" id="448386"/>
    <lineage>
        <taxon>Eukaryota</taxon>
        <taxon>Rhodophyta</taxon>
        <taxon>Florideophyceae</taxon>
        <taxon>Rhodymeniophycidae</taxon>
        <taxon>Gracilariales</taxon>
        <taxon>Gracilariaceae</taxon>
        <taxon>Gracilariopsis</taxon>
    </lineage>
</organism>
<evidence type="ECO:0000256" key="6">
    <source>
        <dbReference type="ARBA" id="ARBA00022679"/>
    </source>
</evidence>
<evidence type="ECO:0000256" key="13">
    <source>
        <dbReference type="ARBA" id="ARBA00043219"/>
    </source>
</evidence>
<dbReference type="Gene3D" id="1.25.40.120">
    <property type="entry name" value="Protein prenylyltransferase"/>
    <property type="match status" value="1"/>
</dbReference>
<evidence type="ECO:0000256" key="7">
    <source>
        <dbReference type="ARBA" id="ARBA00022737"/>
    </source>
</evidence>
<reference evidence="14 15" key="1">
    <citation type="journal article" date="2018" name="Mol. Biol. Evol.">
        <title>Analysis of the draft genome of the red seaweed Gracilariopsis chorda provides insights into genome size evolution in Rhodophyta.</title>
        <authorList>
            <person name="Lee J."/>
            <person name="Yang E.C."/>
            <person name="Graf L."/>
            <person name="Yang J.H."/>
            <person name="Qiu H."/>
            <person name="Zel Zion U."/>
            <person name="Chan C.X."/>
            <person name="Stephens T.G."/>
            <person name="Weber A.P.M."/>
            <person name="Boo G.H."/>
            <person name="Boo S.M."/>
            <person name="Kim K.M."/>
            <person name="Shin Y."/>
            <person name="Jung M."/>
            <person name="Lee S.J."/>
            <person name="Yim H.S."/>
            <person name="Lee J.H."/>
            <person name="Bhattacharya D."/>
            <person name="Yoon H.S."/>
        </authorList>
    </citation>
    <scope>NUCLEOTIDE SEQUENCE [LARGE SCALE GENOMIC DNA]</scope>
    <source>
        <strain evidence="14 15">SKKU-2015</strain>
        <tissue evidence="14">Whole body</tissue>
    </source>
</reference>
<dbReference type="PROSITE" id="PS51147">
    <property type="entry name" value="PFTA"/>
    <property type="match status" value="2"/>
</dbReference>
<dbReference type="GO" id="GO:0005965">
    <property type="term" value="C:protein farnesyltransferase complex"/>
    <property type="evidence" value="ECO:0007669"/>
    <property type="project" value="TreeGrafter"/>
</dbReference>
<dbReference type="PANTHER" id="PTHR11129">
    <property type="entry name" value="PROTEIN FARNESYLTRANSFERASE ALPHA SUBUNIT/RAB GERANYLGERANYL TRANSFERASE ALPHA SUBUNIT"/>
    <property type="match status" value="1"/>
</dbReference>
<evidence type="ECO:0000256" key="1">
    <source>
        <dbReference type="ARBA" id="ARBA00001946"/>
    </source>
</evidence>
<dbReference type="SUPFAM" id="SSF48439">
    <property type="entry name" value="Protein prenylyltransferase"/>
    <property type="match status" value="1"/>
</dbReference>
<name>A0A2V3IGJ4_9FLOR</name>
<evidence type="ECO:0000256" key="9">
    <source>
        <dbReference type="ARBA" id="ARBA00040965"/>
    </source>
</evidence>
<keyword evidence="7" id="KW-0677">Repeat</keyword>
<accession>A0A2V3IGJ4</accession>
<comment type="caution">
    <text evidence="14">The sequence shown here is derived from an EMBL/GenBank/DDBJ whole genome shotgun (WGS) entry which is preliminary data.</text>
</comment>
<keyword evidence="15" id="KW-1185">Reference proteome</keyword>
<evidence type="ECO:0000256" key="2">
    <source>
        <dbReference type="ARBA" id="ARBA00006734"/>
    </source>
</evidence>
<dbReference type="GO" id="GO:0004662">
    <property type="term" value="F:CAAX-protein geranylgeranyltransferase activity"/>
    <property type="evidence" value="ECO:0007669"/>
    <property type="project" value="UniProtKB-EC"/>
</dbReference>
<dbReference type="Pfam" id="PF01239">
    <property type="entry name" value="PPTA"/>
    <property type="match status" value="3"/>
</dbReference>
<dbReference type="EMBL" id="NBIV01000234">
    <property type="protein sequence ID" value="PXF41143.1"/>
    <property type="molecule type" value="Genomic_DNA"/>
</dbReference>
<dbReference type="STRING" id="448386.A0A2V3IGJ4"/>
<evidence type="ECO:0000256" key="5">
    <source>
        <dbReference type="ARBA" id="ARBA00022602"/>
    </source>
</evidence>
<evidence type="ECO:0000256" key="12">
    <source>
        <dbReference type="ARBA" id="ARBA00043086"/>
    </source>
</evidence>
<dbReference type="GO" id="GO:0004660">
    <property type="term" value="F:protein farnesyltransferase activity"/>
    <property type="evidence" value="ECO:0007669"/>
    <property type="project" value="UniProtKB-EC"/>
</dbReference>
<evidence type="ECO:0000256" key="8">
    <source>
        <dbReference type="ARBA" id="ARBA00022842"/>
    </source>
</evidence>
<evidence type="ECO:0000313" key="15">
    <source>
        <dbReference type="Proteomes" id="UP000247409"/>
    </source>
</evidence>
<comment type="similarity">
    <text evidence="2">Belongs to the protein prenyltransferase subunit alpha family.</text>
</comment>
<evidence type="ECO:0000256" key="11">
    <source>
        <dbReference type="ARBA" id="ARBA00042436"/>
    </source>
</evidence>
<evidence type="ECO:0000256" key="10">
    <source>
        <dbReference type="ARBA" id="ARBA00041392"/>
    </source>
</evidence>